<dbReference type="EMBL" id="CAUEEQ010019341">
    <property type="protein sequence ID" value="CAJ0941816.1"/>
    <property type="molecule type" value="Genomic_DNA"/>
</dbReference>
<protein>
    <submittedName>
        <fullName evidence="2">Uncharacterized protein</fullName>
    </submittedName>
</protein>
<proteinExistence type="predicted"/>
<feature type="chain" id="PRO_5046615705" evidence="1">
    <location>
        <begin position="23"/>
        <end position="410"/>
    </location>
</feature>
<accession>A0ABN9LHQ2</accession>
<dbReference type="Proteomes" id="UP001176940">
    <property type="component" value="Unassembled WGS sequence"/>
</dbReference>
<evidence type="ECO:0000256" key="1">
    <source>
        <dbReference type="SAM" id="SignalP"/>
    </source>
</evidence>
<feature type="non-terminal residue" evidence="2">
    <location>
        <position position="410"/>
    </location>
</feature>
<organism evidence="2 3">
    <name type="scientific">Ranitomeya imitator</name>
    <name type="common">mimic poison frog</name>
    <dbReference type="NCBI Taxonomy" id="111125"/>
    <lineage>
        <taxon>Eukaryota</taxon>
        <taxon>Metazoa</taxon>
        <taxon>Chordata</taxon>
        <taxon>Craniata</taxon>
        <taxon>Vertebrata</taxon>
        <taxon>Euteleostomi</taxon>
        <taxon>Amphibia</taxon>
        <taxon>Batrachia</taxon>
        <taxon>Anura</taxon>
        <taxon>Neobatrachia</taxon>
        <taxon>Hyloidea</taxon>
        <taxon>Dendrobatidae</taxon>
        <taxon>Dendrobatinae</taxon>
        <taxon>Ranitomeya</taxon>
    </lineage>
</organism>
<name>A0ABN9LHQ2_9NEOB</name>
<keyword evidence="1" id="KW-0732">Signal</keyword>
<sequence length="410" mass="45251">MSRSGPIRALLCCTVVLSVCNAAPQLYCRIPSYTPTGPTDPIAAFPVCDGTPGYVQISGGGSSSVAASSGGAMSGSAGGGSGSQLVQADIQYSNTVIRGGSMEMAVEEYHMSLAILEEEEVHNSLEQVEAQEVHLARVLEEAHSREEVEVQLGRVLVEARFLEVHLVRVLEVVEDHFLEELEAHSARILEEAHSLEEVEAHLGRVLEEEAHFLEEAVAHLGRILEEEAHFLEEVVAHLARILEEAHSLEEVEAHLGRILEAAHFLEEVEGRLGRTQEEAHFLEEVEAHLGNILEEARFPEEVWVLDRLFMVVVSVALEALLALAPDPAAVQQSLLSYHLIKDQTMVEVLEELVVVEELAADFHRSHKAMDLVVELVEDQQIKEQEEEEVSPKSSNPKVKVLYRNKFSSRG</sequence>
<evidence type="ECO:0000313" key="3">
    <source>
        <dbReference type="Proteomes" id="UP001176940"/>
    </source>
</evidence>
<keyword evidence="3" id="KW-1185">Reference proteome</keyword>
<reference evidence="2" key="1">
    <citation type="submission" date="2023-07" db="EMBL/GenBank/DDBJ databases">
        <authorList>
            <person name="Stuckert A."/>
        </authorList>
    </citation>
    <scope>NUCLEOTIDE SEQUENCE</scope>
</reference>
<evidence type="ECO:0000313" key="2">
    <source>
        <dbReference type="EMBL" id="CAJ0941816.1"/>
    </source>
</evidence>
<gene>
    <name evidence="2" type="ORF">RIMI_LOCUS9357776</name>
</gene>
<comment type="caution">
    <text evidence="2">The sequence shown here is derived from an EMBL/GenBank/DDBJ whole genome shotgun (WGS) entry which is preliminary data.</text>
</comment>
<feature type="signal peptide" evidence="1">
    <location>
        <begin position="1"/>
        <end position="22"/>
    </location>
</feature>